<gene>
    <name evidence="6" type="ORF">ACFOKJ_03650</name>
</gene>
<evidence type="ECO:0000313" key="7">
    <source>
        <dbReference type="Proteomes" id="UP001595636"/>
    </source>
</evidence>
<evidence type="ECO:0000256" key="2">
    <source>
        <dbReference type="ARBA" id="ARBA00022723"/>
    </source>
</evidence>
<keyword evidence="2" id="KW-0479">Metal-binding</keyword>
<comment type="caution">
    <text evidence="6">The sequence shown here is derived from an EMBL/GenBank/DDBJ whole genome shotgun (WGS) entry which is preliminary data.</text>
</comment>
<dbReference type="SUPFAM" id="SSF53187">
    <property type="entry name" value="Zn-dependent exopeptidases"/>
    <property type="match status" value="1"/>
</dbReference>
<evidence type="ECO:0000256" key="3">
    <source>
        <dbReference type="ARBA" id="ARBA00022801"/>
    </source>
</evidence>
<dbReference type="Proteomes" id="UP001595636">
    <property type="component" value="Unassembled WGS sequence"/>
</dbReference>
<keyword evidence="7" id="KW-1185">Reference proteome</keyword>
<name>A0ABV7TQ50_9NEIS</name>
<dbReference type="RefSeq" id="WP_390276732.1">
    <property type="nucleotide sequence ID" value="NZ_JBHRYH010000009.1"/>
</dbReference>
<dbReference type="EMBL" id="JBHRYH010000009">
    <property type="protein sequence ID" value="MFC3625240.1"/>
    <property type="molecule type" value="Genomic_DNA"/>
</dbReference>
<organism evidence="6 7">
    <name type="scientific">Vogesella amnigena</name>
    <dbReference type="NCBI Taxonomy" id="1507449"/>
    <lineage>
        <taxon>Bacteria</taxon>
        <taxon>Pseudomonadati</taxon>
        <taxon>Pseudomonadota</taxon>
        <taxon>Betaproteobacteria</taxon>
        <taxon>Neisseriales</taxon>
        <taxon>Chromobacteriaceae</taxon>
        <taxon>Vogesella</taxon>
    </lineage>
</organism>
<dbReference type="EC" id="3.5.1.-" evidence="6"/>
<evidence type="ECO:0000259" key="5">
    <source>
        <dbReference type="Pfam" id="PF24827"/>
    </source>
</evidence>
<dbReference type="Pfam" id="PF24827">
    <property type="entry name" value="AstE_AspA_cat"/>
    <property type="match status" value="1"/>
</dbReference>
<keyword evidence="3 6" id="KW-0378">Hydrolase</keyword>
<dbReference type="InterPro" id="IPR055438">
    <property type="entry name" value="AstE_AspA_cat"/>
</dbReference>
<comment type="cofactor">
    <cofactor evidence="1">
        <name>Zn(2+)</name>
        <dbReference type="ChEBI" id="CHEBI:29105"/>
    </cofactor>
</comment>
<proteinExistence type="predicted"/>
<keyword evidence="4" id="KW-0862">Zinc</keyword>
<evidence type="ECO:0000313" key="6">
    <source>
        <dbReference type="EMBL" id="MFC3625240.1"/>
    </source>
</evidence>
<reference evidence="7" key="1">
    <citation type="journal article" date="2019" name="Int. J. Syst. Evol. Microbiol.">
        <title>The Global Catalogue of Microorganisms (GCM) 10K type strain sequencing project: providing services to taxonomists for standard genome sequencing and annotation.</title>
        <authorList>
            <consortium name="The Broad Institute Genomics Platform"/>
            <consortium name="The Broad Institute Genome Sequencing Center for Infectious Disease"/>
            <person name="Wu L."/>
            <person name="Ma J."/>
        </authorList>
    </citation>
    <scope>NUCLEOTIDE SEQUENCE [LARGE SCALE GENOMIC DNA]</scope>
    <source>
        <strain evidence="7">KCTC 42195</strain>
    </source>
</reference>
<dbReference type="PANTHER" id="PTHR37326">
    <property type="entry name" value="BLL3975 PROTEIN"/>
    <property type="match status" value="1"/>
</dbReference>
<dbReference type="Gene3D" id="3.40.630.10">
    <property type="entry name" value="Zn peptidases"/>
    <property type="match status" value="1"/>
</dbReference>
<dbReference type="CDD" id="cd06250">
    <property type="entry name" value="M14_PaAOTO_like"/>
    <property type="match status" value="1"/>
</dbReference>
<dbReference type="GO" id="GO:0016787">
    <property type="term" value="F:hydrolase activity"/>
    <property type="evidence" value="ECO:0007669"/>
    <property type="project" value="UniProtKB-KW"/>
</dbReference>
<evidence type="ECO:0000256" key="4">
    <source>
        <dbReference type="ARBA" id="ARBA00022833"/>
    </source>
</evidence>
<evidence type="ECO:0000256" key="1">
    <source>
        <dbReference type="ARBA" id="ARBA00001947"/>
    </source>
</evidence>
<dbReference type="PANTHER" id="PTHR37326:SF1">
    <property type="entry name" value="BLL3975 PROTEIN"/>
    <property type="match status" value="1"/>
</dbReference>
<protein>
    <submittedName>
        <fullName evidence="6">Succinylglutamate desuccinylase/aspartoacylase family protein</fullName>
        <ecNumber evidence="6">3.5.1.-</ecNumber>
    </submittedName>
</protein>
<sequence>MVEIGHNILPASLGNSSKITSFHFGSTSSSRKVYIQAALHADEIPGMLVAWQLKQQLQRLEAEGHLQAEVVLVPQANPLGHAQTLLGQQLGRFSLASGENFNRSYSRLAARAYSQVKSALGSCEAENTRLIRKALLQAIAAEVPQTELQSLRWHLMRLAVDADVVLDLHCDYSAVLHVYTAERLWAQCAPLASLLGSQVNFVSDAAGGDPFDEACCKPWWEIRDMAASDGLDVPVALACLGVTIELRGQQDVSASLARQDADAILDFLRLRGYLTDWPVEVSAAELATPTPLAGSENIIAPHPGIVHFLTTPGSRLQPGEPLAEIIDPVSNRVSVLSSRYGGVVYTLENRHYATTGMWVAKVATGQAFKTGNLLSA</sequence>
<accession>A0ABV7TQ50</accession>
<feature type="domain" description="Succinylglutamate desuccinylase/Aspartoacylase catalytic" evidence="5">
    <location>
        <begin position="31"/>
        <end position="270"/>
    </location>
</feature>
<dbReference type="InterPro" id="IPR053138">
    <property type="entry name" value="N-alpha-Ac-DABA_deacetylase"/>
</dbReference>